<dbReference type="RefSeq" id="WP_014401817.1">
    <property type="nucleotide sequence ID" value="NC_017033.1"/>
</dbReference>
<dbReference type="AlphaFoldDB" id="H8L313"/>
<keyword evidence="3" id="KW-1185">Reference proteome</keyword>
<sequence length="80" mass="8371">MSTACPSGTFRRAAGWISLGWGGGGLVLLLTSPLPGWTPALGWSPWFWLVAAPASVLAALWLSRIEPALPRRRAAETGAG</sequence>
<dbReference type="Proteomes" id="UP000005234">
    <property type="component" value="Chromosome"/>
</dbReference>
<organism evidence="2 3">
    <name type="scientific">Frateuria aurantia (strain ATCC 33424 / DSM 6220 / KCTC 2777 / LMG 1558 / NBRC 3245 / NCIMB 13370)</name>
    <name type="common">Acetobacter aurantius</name>
    <dbReference type="NCBI Taxonomy" id="767434"/>
    <lineage>
        <taxon>Bacteria</taxon>
        <taxon>Pseudomonadati</taxon>
        <taxon>Pseudomonadota</taxon>
        <taxon>Gammaproteobacteria</taxon>
        <taxon>Lysobacterales</taxon>
        <taxon>Rhodanobacteraceae</taxon>
        <taxon>Frateuria</taxon>
    </lineage>
</organism>
<keyword evidence="1" id="KW-1133">Transmembrane helix</keyword>
<feature type="transmembrane region" description="Helical" evidence="1">
    <location>
        <begin position="46"/>
        <end position="63"/>
    </location>
</feature>
<keyword evidence="1" id="KW-0472">Membrane</keyword>
<keyword evidence="1" id="KW-0812">Transmembrane</keyword>
<evidence type="ECO:0000313" key="3">
    <source>
        <dbReference type="Proteomes" id="UP000005234"/>
    </source>
</evidence>
<name>H8L313_FRAAD</name>
<gene>
    <name evidence="2" type="ordered locus">Fraau_0321</name>
</gene>
<dbReference type="KEGG" id="fau:Fraau_0321"/>
<reference evidence="2" key="1">
    <citation type="submission" date="2012-02" db="EMBL/GenBank/DDBJ databases">
        <title>The complete genome of Frateuria aurantia DSM 6220.</title>
        <authorList>
            <consortium name="US DOE Joint Genome Institute (JGI-PGF)"/>
            <person name="Lucas S."/>
            <person name="Copeland A."/>
            <person name="Lapidus A."/>
            <person name="Glavina del Rio T."/>
            <person name="Dalin E."/>
            <person name="Tice H."/>
            <person name="Bruce D."/>
            <person name="Goodwin L."/>
            <person name="Pitluck S."/>
            <person name="Peters L."/>
            <person name="Ovchinnikova G."/>
            <person name="Teshima H."/>
            <person name="Kyrpides N."/>
            <person name="Mavromatis K."/>
            <person name="Ivanova N."/>
            <person name="Brettin T."/>
            <person name="Detter J.C."/>
            <person name="Han C."/>
            <person name="Larimer F."/>
            <person name="Land M."/>
            <person name="Hauser L."/>
            <person name="Markowitz V."/>
            <person name="Cheng J.-F."/>
            <person name="Hugenholtz P."/>
            <person name="Woyke T."/>
            <person name="Wu D."/>
            <person name="Brambilla E."/>
            <person name="Klenk H.-P."/>
            <person name="Eisen J.A."/>
        </authorList>
    </citation>
    <scope>NUCLEOTIDE SEQUENCE</scope>
    <source>
        <strain evidence="2">DSM 6220</strain>
    </source>
</reference>
<evidence type="ECO:0000313" key="2">
    <source>
        <dbReference type="EMBL" id="AFC84811.1"/>
    </source>
</evidence>
<protein>
    <submittedName>
        <fullName evidence="2">Uncharacterized protein</fullName>
    </submittedName>
</protein>
<dbReference type="HOGENOM" id="CLU_2584622_0_0_6"/>
<proteinExistence type="predicted"/>
<evidence type="ECO:0000256" key="1">
    <source>
        <dbReference type="SAM" id="Phobius"/>
    </source>
</evidence>
<dbReference type="EMBL" id="CP003350">
    <property type="protein sequence ID" value="AFC84811.1"/>
    <property type="molecule type" value="Genomic_DNA"/>
</dbReference>
<accession>H8L313</accession>
<feature type="transmembrane region" description="Helical" evidence="1">
    <location>
        <begin position="12"/>
        <end position="34"/>
    </location>
</feature>